<proteinExistence type="predicted"/>
<dbReference type="Proteomes" id="UP000447873">
    <property type="component" value="Unassembled WGS sequence"/>
</dbReference>
<name>A0A8H3VQ31_VENIN</name>
<feature type="chain" id="PRO_5044690921" evidence="1">
    <location>
        <begin position="19"/>
        <end position="154"/>
    </location>
</feature>
<keyword evidence="1" id="KW-0732">Signal</keyword>
<evidence type="ECO:0000313" key="2">
    <source>
        <dbReference type="EMBL" id="KAE9975431.1"/>
    </source>
</evidence>
<accession>A0A8H3VQ31</accession>
<evidence type="ECO:0000313" key="3">
    <source>
        <dbReference type="EMBL" id="KAE9991723.1"/>
    </source>
</evidence>
<dbReference type="EMBL" id="WNWR01000084">
    <property type="protein sequence ID" value="KAE9991723.1"/>
    <property type="molecule type" value="Genomic_DNA"/>
</dbReference>
<evidence type="ECO:0000313" key="4">
    <source>
        <dbReference type="Proteomes" id="UP000447873"/>
    </source>
</evidence>
<feature type="signal peptide" evidence="1">
    <location>
        <begin position="1"/>
        <end position="18"/>
    </location>
</feature>
<comment type="caution">
    <text evidence="3">The sequence shown here is derived from an EMBL/GenBank/DDBJ whole genome shotgun (WGS) entry which is preliminary data.</text>
</comment>
<sequence length="154" mass="17029">MKLTFTLLAASLATSVSAASYKLCCCTKTTPPQDLKDPRYYRDLDPAAQNAFLMGPPTEQCNHDATKAIVDSSDGSFKFSSHFWVGHFPTPRLRGQDYMYATGTKKGEDTNIGPKEIKGLCGRVQAGRYCFTPDSSFIVDYTGDHRRADNFGHD</sequence>
<dbReference type="AlphaFoldDB" id="A0A8H3VQ31"/>
<evidence type="ECO:0000313" key="5">
    <source>
        <dbReference type="Proteomes" id="UP000490939"/>
    </source>
</evidence>
<evidence type="ECO:0000256" key="1">
    <source>
        <dbReference type="SAM" id="SignalP"/>
    </source>
</evidence>
<protein>
    <submittedName>
        <fullName evidence="3">Uncharacterized protein</fullName>
    </submittedName>
</protein>
<reference evidence="3 5" key="1">
    <citation type="submission" date="2019-07" db="EMBL/GenBank/DDBJ databases">
        <title>Venturia inaequalis Genome Resource.</title>
        <authorList>
            <person name="Lichtner F.J."/>
        </authorList>
    </citation>
    <scope>NUCLEOTIDE SEQUENCE [LARGE SCALE GENOMIC DNA]</scope>
    <source>
        <strain evidence="2 4">120213</strain>
        <strain evidence="3 5">DMI_063113</strain>
    </source>
</reference>
<dbReference type="Proteomes" id="UP000490939">
    <property type="component" value="Unassembled WGS sequence"/>
</dbReference>
<organism evidence="3 5">
    <name type="scientific">Venturia inaequalis</name>
    <name type="common">Apple scab fungus</name>
    <dbReference type="NCBI Taxonomy" id="5025"/>
    <lineage>
        <taxon>Eukaryota</taxon>
        <taxon>Fungi</taxon>
        <taxon>Dikarya</taxon>
        <taxon>Ascomycota</taxon>
        <taxon>Pezizomycotina</taxon>
        <taxon>Dothideomycetes</taxon>
        <taxon>Pleosporomycetidae</taxon>
        <taxon>Venturiales</taxon>
        <taxon>Venturiaceae</taxon>
        <taxon>Venturia</taxon>
    </lineage>
</organism>
<dbReference type="EMBL" id="WNWS01000194">
    <property type="protein sequence ID" value="KAE9975431.1"/>
    <property type="molecule type" value="Genomic_DNA"/>
</dbReference>
<gene>
    <name evidence="3" type="ORF">EG327_011084</name>
    <name evidence="2" type="ORF">EG328_003168</name>
</gene>
<keyword evidence="5" id="KW-1185">Reference proteome</keyword>
<dbReference type="OrthoDB" id="4794919at2759"/>